<dbReference type="InterPro" id="IPR004812">
    <property type="entry name" value="Efflux_drug-R_Bcr/CmlA"/>
</dbReference>
<dbReference type="PANTHER" id="PTHR23502">
    <property type="entry name" value="MAJOR FACILITATOR SUPERFAMILY"/>
    <property type="match status" value="1"/>
</dbReference>
<gene>
    <name evidence="10" type="ORF">ACFFV7_30930</name>
</gene>
<feature type="domain" description="Major facilitator superfamily (MFS) profile" evidence="9">
    <location>
        <begin position="10"/>
        <end position="395"/>
    </location>
</feature>
<feature type="transmembrane region" description="Helical" evidence="8">
    <location>
        <begin position="76"/>
        <end position="95"/>
    </location>
</feature>
<evidence type="ECO:0000256" key="1">
    <source>
        <dbReference type="ARBA" id="ARBA00004651"/>
    </source>
</evidence>
<feature type="transmembrane region" description="Helical" evidence="8">
    <location>
        <begin position="165"/>
        <end position="183"/>
    </location>
</feature>
<evidence type="ECO:0000256" key="3">
    <source>
        <dbReference type="ARBA" id="ARBA00022448"/>
    </source>
</evidence>
<feature type="transmembrane region" description="Helical" evidence="8">
    <location>
        <begin position="43"/>
        <end position="64"/>
    </location>
</feature>
<keyword evidence="5 8" id="KW-0812">Transmembrane</keyword>
<dbReference type="CDD" id="cd17320">
    <property type="entry name" value="MFS_MdfA_MDR_like"/>
    <property type="match status" value="1"/>
</dbReference>
<dbReference type="PROSITE" id="PS50850">
    <property type="entry name" value="MFS"/>
    <property type="match status" value="1"/>
</dbReference>
<dbReference type="InterPro" id="IPR036259">
    <property type="entry name" value="MFS_trans_sf"/>
</dbReference>
<keyword evidence="4" id="KW-1003">Cell membrane</keyword>
<comment type="similarity">
    <text evidence="2">Belongs to the major facilitator superfamily. Bcr/CmlA family.</text>
</comment>
<feature type="transmembrane region" description="Helical" evidence="8">
    <location>
        <begin position="308"/>
        <end position="328"/>
    </location>
</feature>
<dbReference type="NCBIfam" id="TIGR00710">
    <property type="entry name" value="efflux_Bcr_CflA"/>
    <property type="match status" value="1"/>
</dbReference>
<feature type="transmembrane region" description="Helical" evidence="8">
    <location>
        <begin position="213"/>
        <end position="233"/>
    </location>
</feature>
<keyword evidence="6 8" id="KW-1133">Transmembrane helix</keyword>
<dbReference type="RefSeq" id="WP_189649559.1">
    <property type="nucleotide sequence ID" value="NZ_BMRC01000010.1"/>
</dbReference>
<evidence type="ECO:0000256" key="5">
    <source>
        <dbReference type="ARBA" id="ARBA00022692"/>
    </source>
</evidence>
<reference evidence="10 11" key="1">
    <citation type="submission" date="2024-09" db="EMBL/GenBank/DDBJ databases">
        <authorList>
            <person name="Sun Q."/>
            <person name="Mori K."/>
        </authorList>
    </citation>
    <scope>NUCLEOTIDE SEQUENCE [LARGE SCALE GENOMIC DNA]</scope>
    <source>
        <strain evidence="10 11">CCM 3426</strain>
    </source>
</reference>
<feature type="transmembrane region" description="Helical" evidence="8">
    <location>
        <begin position="367"/>
        <end position="387"/>
    </location>
</feature>
<evidence type="ECO:0000256" key="8">
    <source>
        <dbReference type="SAM" id="Phobius"/>
    </source>
</evidence>
<evidence type="ECO:0000313" key="11">
    <source>
        <dbReference type="Proteomes" id="UP001589647"/>
    </source>
</evidence>
<name>A0ABV5INR7_9ACTN</name>
<comment type="subcellular location">
    <subcellularLocation>
        <location evidence="1">Cell membrane</location>
        <topology evidence="1">Multi-pass membrane protein</topology>
    </subcellularLocation>
</comment>
<evidence type="ECO:0000256" key="2">
    <source>
        <dbReference type="ARBA" id="ARBA00006236"/>
    </source>
</evidence>
<dbReference type="Gene3D" id="1.20.1720.10">
    <property type="entry name" value="Multidrug resistance protein D"/>
    <property type="match status" value="1"/>
</dbReference>
<keyword evidence="7 8" id="KW-0472">Membrane</keyword>
<dbReference type="InterPro" id="IPR020846">
    <property type="entry name" value="MFS_dom"/>
</dbReference>
<feature type="transmembrane region" description="Helical" evidence="8">
    <location>
        <begin position="253"/>
        <end position="271"/>
    </location>
</feature>
<organism evidence="10 11">
    <name type="scientific">Nonomuraea spiralis</name>
    <dbReference type="NCBI Taxonomy" id="46182"/>
    <lineage>
        <taxon>Bacteria</taxon>
        <taxon>Bacillati</taxon>
        <taxon>Actinomycetota</taxon>
        <taxon>Actinomycetes</taxon>
        <taxon>Streptosporangiales</taxon>
        <taxon>Streptosporangiaceae</taxon>
        <taxon>Nonomuraea</taxon>
    </lineage>
</organism>
<feature type="transmembrane region" description="Helical" evidence="8">
    <location>
        <begin position="101"/>
        <end position="122"/>
    </location>
</feature>
<protein>
    <submittedName>
        <fullName evidence="10">Multidrug effflux MFS transporter</fullName>
    </submittedName>
</protein>
<dbReference type="SUPFAM" id="SSF103473">
    <property type="entry name" value="MFS general substrate transporter"/>
    <property type="match status" value="1"/>
</dbReference>
<dbReference type="InterPro" id="IPR011701">
    <property type="entry name" value="MFS"/>
</dbReference>
<dbReference type="PANTHER" id="PTHR23502:SF132">
    <property type="entry name" value="POLYAMINE TRANSPORTER 2-RELATED"/>
    <property type="match status" value="1"/>
</dbReference>
<feature type="transmembrane region" description="Helical" evidence="8">
    <location>
        <begin position="283"/>
        <end position="302"/>
    </location>
</feature>
<evidence type="ECO:0000256" key="7">
    <source>
        <dbReference type="ARBA" id="ARBA00023136"/>
    </source>
</evidence>
<dbReference type="InterPro" id="IPR005829">
    <property type="entry name" value="Sugar_transporter_CS"/>
</dbReference>
<keyword evidence="3" id="KW-0813">Transport</keyword>
<proteinExistence type="inferred from homology"/>
<dbReference type="EMBL" id="JBHMEI010000030">
    <property type="protein sequence ID" value="MFB9205645.1"/>
    <property type="molecule type" value="Genomic_DNA"/>
</dbReference>
<evidence type="ECO:0000256" key="6">
    <source>
        <dbReference type="ARBA" id="ARBA00022989"/>
    </source>
</evidence>
<evidence type="ECO:0000256" key="4">
    <source>
        <dbReference type="ARBA" id="ARBA00022475"/>
    </source>
</evidence>
<dbReference type="PROSITE" id="PS00216">
    <property type="entry name" value="SUGAR_TRANSPORT_1"/>
    <property type="match status" value="1"/>
</dbReference>
<evidence type="ECO:0000313" key="10">
    <source>
        <dbReference type="EMBL" id="MFB9205645.1"/>
    </source>
</evidence>
<dbReference type="Pfam" id="PF07690">
    <property type="entry name" value="MFS_1"/>
    <property type="match status" value="1"/>
</dbReference>
<dbReference type="Proteomes" id="UP001589647">
    <property type="component" value="Unassembled WGS sequence"/>
</dbReference>
<evidence type="ECO:0000259" key="9">
    <source>
        <dbReference type="PROSITE" id="PS50850"/>
    </source>
</evidence>
<keyword evidence="11" id="KW-1185">Reference proteome</keyword>
<accession>A0ABV5INR7</accession>
<comment type="caution">
    <text evidence="10">The sequence shown here is derived from an EMBL/GenBank/DDBJ whole genome shotgun (WGS) entry which is preliminary data.</text>
</comment>
<feature type="transmembrane region" description="Helical" evidence="8">
    <location>
        <begin position="134"/>
        <end position="153"/>
    </location>
</feature>
<feature type="transmembrane region" description="Helical" evidence="8">
    <location>
        <begin position="340"/>
        <end position="361"/>
    </location>
</feature>
<sequence>MTRAGVSWPLLVVLGLLSAVAPLATDMYLPVFTDLAADLGTGAAGVQLTLTAFLAGLALGQLVIGPLSDRFGRRGPILLATAAAVVACVLCALAPDVRTLVVLRFVHGFAGSAGIVIGRAVAADLTTGRAAARVFSLLASVVGIAPVVAPLAGGALSPAGWRAEFWVMAGISAVMLVGSALVVPESLPPERRHAGGLAETGRTVRRLFADRGYVGYVFSFAFGFGGLMGYISASPFVVQNVLGLSTPAYTVTFAANALGMTLTGLAGARLLRRFSPEGLLRSGQAAVLGLSAVLLVMLAAGLPVVAVLPVLFVLVSSFTLIMGNAAALTVGRAPYATGTAAAVMGALQFALGALVSPLVGLGGEDTGLPMGVTLVVCALLGIGARLLTRGLPETGPAPAEAPARG</sequence>